<protein>
    <submittedName>
        <fullName evidence="3">G_PROTEIN_RECEP_F1_2 domain-containing protein</fullName>
    </submittedName>
</protein>
<keyword evidence="2" id="KW-1185">Reference proteome</keyword>
<organism evidence="2 3">
    <name type="scientific">Heterorhabditis bacteriophora</name>
    <name type="common">Entomopathogenic nematode worm</name>
    <dbReference type="NCBI Taxonomy" id="37862"/>
    <lineage>
        <taxon>Eukaryota</taxon>
        <taxon>Metazoa</taxon>
        <taxon>Ecdysozoa</taxon>
        <taxon>Nematoda</taxon>
        <taxon>Chromadorea</taxon>
        <taxon>Rhabditida</taxon>
        <taxon>Rhabditina</taxon>
        <taxon>Rhabditomorpha</taxon>
        <taxon>Strongyloidea</taxon>
        <taxon>Heterorhabditidae</taxon>
        <taxon>Heterorhabditis</taxon>
    </lineage>
</organism>
<dbReference type="Proteomes" id="UP000095283">
    <property type="component" value="Unplaced"/>
</dbReference>
<accession>A0A1I7W669</accession>
<keyword evidence="1" id="KW-1133">Transmembrane helix</keyword>
<keyword evidence="1" id="KW-0812">Transmembrane</keyword>
<dbReference type="WBParaSite" id="Hba_00084">
    <property type="protein sequence ID" value="Hba_00084"/>
    <property type="gene ID" value="Hba_00084"/>
</dbReference>
<keyword evidence="1" id="KW-0472">Membrane</keyword>
<evidence type="ECO:0000313" key="3">
    <source>
        <dbReference type="WBParaSite" id="Hba_00084"/>
    </source>
</evidence>
<proteinExistence type="predicted"/>
<sequence>MVKLALSILPRKCKYITTLFHTTHTKCTFQNSNEQHRSKQQYLSFIPYLNFKILIYIVMVLSFLLFGNNNVLLENFKYTNKVRSSILENRIWHQIALLLNIICLDLYMGAFRKTFELEIFFYCFSIRRIGPVQAPRSLLEFRMFPIATLVRSLSR</sequence>
<dbReference type="AlphaFoldDB" id="A0A1I7W669"/>
<evidence type="ECO:0000313" key="2">
    <source>
        <dbReference type="Proteomes" id="UP000095283"/>
    </source>
</evidence>
<feature type="transmembrane region" description="Helical" evidence="1">
    <location>
        <begin position="45"/>
        <end position="66"/>
    </location>
</feature>
<feature type="transmembrane region" description="Helical" evidence="1">
    <location>
        <begin position="91"/>
        <end position="111"/>
    </location>
</feature>
<name>A0A1I7W669_HETBA</name>
<reference evidence="3" key="1">
    <citation type="submission" date="2016-11" db="UniProtKB">
        <authorList>
            <consortium name="WormBaseParasite"/>
        </authorList>
    </citation>
    <scope>IDENTIFICATION</scope>
</reference>
<evidence type="ECO:0000256" key="1">
    <source>
        <dbReference type="SAM" id="Phobius"/>
    </source>
</evidence>